<dbReference type="OrthoDB" id="8536886at2"/>
<proteinExistence type="predicted"/>
<reference evidence="2 3" key="1">
    <citation type="submission" date="2019-03" db="EMBL/GenBank/DDBJ databases">
        <title>Genomic Encyclopedia of Type Strains, Phase IV (KMG-IV): sequencing the most valuable type-strain genomes for metagenomic binning, comparative biology and taxonomic classification.</title>
        <authorList>
            <person name="Goeker M."/>
        </authorList>
    </citation>
    <scope>NUCLEOTIDE SEQUENCE [LARGE SCALE GENOMIC DNA]</scope>
    <source>
        <strain evidence="2 3">DSM 25082</strain>
    </source>
</reference>
<feature type="chain" id="PRO_5020605597" evidence="1">
    <location>
        <begin position="37"/>
        <end position="134"/>
    </location>
</feature>
<sequence length="134" mass="14571">MRLQLRPSAKLRLCWFVCFTFLLAALMPLLSHLALAQDSSAWTEVCTATGAKFVRVDMAGTDGGTSRDAPATAKAGMDCSYCHLHSSLPLLPPPALQWQPPNALKFELPRLFLLAPRPLFAWAPSQARAPPALS</sequence>
<evidence type="ECO:0000256" key="1">
    <source>
        <dbReference type="SAM" id="SignalP"/>
    </source>
</evidence>
<dbReference type="RefSeq" id="WP_133603824.1">
    <property type="nucleotide sequence ID" value="NZ_JAUFPJ010000003.1"/>
</dbReference>
<organism evidence="2 3">
    <name type="scientific">Roseateles asaccharophilus</name>
    <dbReference type="NCBI Taxonomy" id="582607"/>
    <lineage>
        <taxon>Bacteria</taxon>
        <taxon>Pseudomonadati</taxon>
        <taxon>Pseudomonadota</taxon>
        <taxon>Betaproteobacteria</taxon>
        <taxon>Burkholderiales</taxon>
        <taxon>Sphaerotilaceae</taxon>
        <taxon>Roseateles</taxon>
    </lineage>
</organism>
<name>A0A4R6N293_9BURK</name>
<comment type="caution">
    <text evidence="2">The sequence shown here is derived from an EMBL/GenBank/DDBJ whole genome shotgun (WGS) entry which is preliminary data.</text>
</comment>
<keyword evidence="1" id="KW-0732">Signal</keyword>
<dbReference type="Pfam" id="PF11162">
    <property type="entry name" value="DUF2946"/>
    <property type="match status" value="1"/>
</dbReference>
<dbReference type="EMBL" id="SNXE01000005">
    <property type="protein sequence ID" value="TDP09197.1"/>
    <property type="molecule type" value="Genomic_DNA"/>
</dbReference>
<dbReference type="Proteomes" id="UP000295357">
    <property type="component" value="Unassembled WGS sequence"/>
</dbReference>
<dbReference type="InterPro" id="IPR021333">
    <property type="entry name" value="DUF2946"/>
</dbReference>
<dbReference type="AlphaFoldDB" id="A0A4R6N293"/>
<keyword evidence="3" id="KW-1185">Reference proteome</keyword>
<accession>A0A4R6N293</accession>
<evidence type="ECO:0000313" key="2">
    <source>
        <dbReference type="EMBL" id="TDP09197.1"/>
    </source>
</evidence>
<feature type="signal peptide" evidence="1">
    <location>
        <begin position="1"/>
        <end position="36"/>
    </location>
</feature>
<evidence type="ECO:0000313" key="3">
    <source>
        <dbReference type="Proteomes" id="UP000295357"/>
    </source>
</evidence>
<gene>
    <name evidence="2" type="ORF">DFR39_10533</name>
</gene>
<protein>
    <submittedName>
        <fullName evidence="2">DUF2946 family protein</fullName>
    </submittedName>
</protein>